<organism evidence="10 11">
    <name type="scientific">Tritrichomonas musculus</name>
    <dbReference type="NCBI Taxonomy" id="1915356"/>
    <lineage>
        <taxon>Eukaryota</taxon>
        <taxon>Metamonada</taxon>
        <taxon>Parabasalia</taxon>
        <taxon>Tritrichomonadida</taxon>
        <taxon>Tritrichomonadidae</taxon>
        <taxon>Tritrichomonas</taxon>
    </lineage>
</organism>
<dbReference type="InterPro" id="IPR003000">
    <property type="entry name" value="Sirtuin"/>
</dbReference>
<dbReference type="Pfam" id="PF02146">
    <property type="entry name" value="SIR2"/>
    <property type="match status" value="1"/>
</dbReference>
<evidence type="ECO:0000256" key="5">
    <source>
        <dbReference type="ARBA" id="ARBA00022833"/>
    </source>
</evidence>
<keyword evidence="3 7" id="KW-0808">Transferase</keyword>
<dbReference type="InterPro" id="IPR029035">
    <property type="entry name" value="DHS-like_NAD/FAD-binding_dom"/>
</dbReference>
<dbReference type="Proteomes" id="UP001470230">
    <property type="component" value="Unassembled WGS sequence"/>
</dbReference>
<keyword evidence="6 7" id="KW-0520">NAD</keyword>
<sequence length="308" mass="34454">MTENADHSLKSLDINGVAEYIKSGRAKKIILMTGAGISCGAGIPDFRSIGTGLYSQLEKYHLPQPTDVFTLTYFDEHPEPFFDLVGSLLPGNSKPTAVHYFAKLLDQKGHLVRQFTQNIDGLERLAGIPKDHLVECHGNFFTAHCRKCNCEYSLDEIRSDLMTGKVLHCKCSGCDGVVKPDVVFFGENLPSEFRPRSREDLPIADLLIIIGTSLKVYPFAGLTSMVREDVPRILINKDKVAVYKEEIEVIDGIEYKIQPKNPRALLKYDHPSNTRDVFLGGDCQETIKKLAELIGWKSELEALINQNK</sequence>
<evidence type="ECO:0000256" key="4">
    <source>
        <dbReference type="ARBA" id="ARBA00022723"/>
    </source>
</evidence>
<feature type="binding site" evidence="8">
    <location>
        <position position="174"/>
    </location>
    <ligand>
        <name>Zn(2+)</name>
        <dbReference type="ChEBI" id="CHEBI:29105"/>
    </ligand>
</feature>
<dbReference type="SUPFAM" id="SSF52467">
    <property type="entry name" value="DHS-like NAD/FAD-binding domain"/>
    <property type="match status" value="1"/>
</dbReference>
<dbReference type="PANTHER" id="PTHR11085">
    <property type="entry name" value="NAD-DEPENDENT PROTEIN DEACYLASE SIRTUIN-5, MITOCHONDRIAL-RELATED"/>
    <property type="match status" value="1"/>
</dbReference>
<gene>
    <name evidence="10" type="ORF">M9Y10_033567</name>
</gene>
<evidence type="ECO:0000259" key="9">
    <source>
        <dbReference type="PROSITE" id="PS50305"/>
    </source>
</evidence>
<comment type="similarity">
    <text evidence="2 7">Belongs to the sirtuin family. Class I subfamily.</text>
</comment>
<keyword evidence="4 7" id="KW-0479">Metal-binding</keyword>
<dbReference type="InterPro" id="IPR017328">
    <property type="entry name" value="Sirtuin_class_I"/>
</dbReference>
<evidence type="ECO:0000256" key="2">
    <source>
        <dbReference type="ARBA" id="ARBA00006924"/>
    </source>
</evidence>
<comment type="cofactor">
    <cofactor evidence="1 7">
        <name>Zn(2+)</name>
        <dbReference type="ChEBI" id="CHEBI:29105"/>
    </cofactor>
</comment>
<dbReference type="PIRSF" id="PIRSF037938">
    <property type="entry name" value="SIR2_euk"/>
    <property type="match status" value="1"/>
</dbReference>
<feature type="domain" description="Deacetylase sirtuin-type" evidence="9">
    <location>
        <begin position="7"/>
        <end position="297"/>
    </location>
</feature>
<dbReference type="InterPro" id="IPR026591">
    <property type="entry name" value="Sirtuin_cat_small_dom_sf"/>
</dbReference>
<feature type="binding site" evidence="8">
    <location>
        <position position="169"/>
    </location>
    <ligand>
        <name>Zn(2+)</name>
        <dbReference type="ChEBI" id="CHEBI:29105"/>
    </ligand>
</feature>
<dbReference type="EC" id="2.3.1.286" evidence="7"/>
<dbReference type="PROSITE" id="PS50305">
    <property type="entry name" value="SIRTUIN"/>
    <property type="match status" value="1"/>
</dbReference>
<keyword evidence="11" id="KW-1185">Reference proteome</keyword>
<accession>A0ABR2KEG3</accession>
<evidence type="ECO:0000256" key="6">
    <source>
        <dbReference type="ARBA" id="ARBA00023027"/>
    </source>
</evidence>
<dbReference type="PANTHER" id="PTHR11085:SF6">
    <property type="entry name" value="NAD-DEPENDENT PROTEIN DEACETYLASE SIRTUIN-2"/>
    <property type="match status" value="1"/>
</dbReference>
<feature type="active site" description="Proton acceptor" evidence="8">
    <location>
        <position position="137"/>
    </location>
</feature>
<evidence type="ECO:0000256" key="3">
    <source>
        <dbReference type="ARBA" id="ARBA00022679"/>
    </source>
</evidence>
<evidence type="ECO:0000313" key="11">
    <source>
        <dbReference type="Proteomes" id="UP001470230"/>
    </source>
</evidence>
<dbReference type="EMBL" id="JAPFFF010000005">
    <property type="protein sequence ID" value="KAK8888827.1"/>
    <property type="molecule type" value="Genomic_DNA"/>
</dbReference>
<comment type="caution">
    <text evidence="10">The sequence shown here is derived from an EMBL/GenBank/DDBJ whole genome shotgun (WGS) entry which is preliminary data.</text>
</comment>
<feature type="binding site" evidence="8">
    <location>
        <position position="148"/>
    </location>
    <ligand>
        <name>Zn(2+)</name>
        <dbReference type="ChEBI" id="CHEBI:29105"/>
    </ligand>
</feature>
<dbReference type="Gene3D" id="3.40.50.1220">
    <property type="entry name" value="TPP-binding domain"/>
    <property type="match status" value="1"/>
</dbReference>
<feature type="binding site" evidence="8">
    <location>
        <position position="145"/>
    </location>
    <ligand>
        <name>Zn(2+)</name>
        <dbReference type="ChEBI" id="CHEBI:29105"/>
    </ligand>
</feature>
<proteinExistence type="inferred from homology"/>
<keyword evidence="5 7" id="KW-0862">Zinc</keyword>
<evidence type="ECO:0000313" key="10">
    <source>
        <dbReference type="EMBL" id="KAK8888827.1"/>
    </source>
</evidence>
<reference evidence="10 11" key="1">
    <citation type="submission" date="2024-04" db="EMBL/GenBank/DDBJ databases">
        <title>Tritrichomonas musculus Genome.</title>
        <authorList>
            <person name="Alves-Ferreira E."/>
            <person name="Grigg M."/>
            <person name="Lorenzi H."/>
            <person name="Galac M."/>
        </authorList>
    </citation>
    <scope>NUCLEOTIDE SEQUENCE [LARGE SCALE GENOMIC DNA]</scope>
    <source>
        <strain evidence="10 11">EAF2021</strain>
    </source>
</reference>
<dbReference type="InterPro" id="IPR050134">
    <property type="entry name" value="NAD-dep_sirtuin_deacylases"/>
</dbReference>
<comment type="catalytic activity">
    <reaction evidence="7">
        <text>N(6)-acetyl-L-lysyl-[protein] + NAD(+) + H2O = 2''-O-acetyl-ADP-D-ribose + nicotinamide + L-lysyl-[protein]</text>
        <dbReference type="Rhea" id="RHEA:43636"/>
        <dbReference type="Rhea" id="RHEA-COMP:9752"/>
        <dbReference type="Rhea" id="RHEA-COMP:10731"/>
        <dbReference type="ChEBI" id="CHEBI:15377"/>
        <dbReference type="ChEBI" id="CHEBI:17154"/>
        <dbReference type="ChEBI" id="CHEBI:29969"/>
        <dbReference type="ChEBI" id="CHEBI:57540"/>
        <dbReference type="ChEBI" id="CHEBI:61930"/>
        <dbReference type="ChEBI" id="CHEBI:83767"/>
        <dbReference type="EC" id="2.3.1.286"/>
    </reaction>
</comment>
<dbReference type="InterPro" id="IPR026590">
    <property type="entry name" value="Ssirtuin_cat_dom"/>
</dbReference>
<dbReference type="Gene3D" id="3.30.1600.10">
    <property type="entry name" value="SIR2/SIRT2 'Small Domain"/>
    <property type="match status" value="1"/>
</dbReference>
<evidence type="ECO:0000256" key="7">
    <source>
        <dbReference type="PIRNR" id="PIRNR037938"/>
    </source>
</evidence>
<evidence type="ECO:0000256" key="8">
    <source>
        <dbReference type="PROSITE-ProRule" id="PRU00236"/>
    </source>
</evidence>
<protein>
    <recommendedName>
        <fullName evidence="7">NAD-dependent protein deacetylase</fullName>
        <ecNumber evidence="7">2.3.1.286</ecNumber>
    </recommendedName>
</protein>
<name>A0ABR2KEG3_9EUKA</name>
<evidence type="ECO:0000256" key="1">
    <source>
        <dbReference type="ARBA" id="ARBA00001947"/>
    </source>
</evidence>